<dbReference type="InterPro" id="IPR001967">
    <property type="entry name" value="Peptidase_S11_N"/>
</dbReference>
<feature type="active site" description="Acyl-ester intermediate" evidence="7">
    <location>
        <position position="64"/>
    </location>
</feature>
<keyword evidence="2 10" id="KW-0732">Signal</keyword>
<evidence type="ECO:0000256" key="10">
    <source>
        <dbReference type="SAM" id="SignalP"/>
    </source>
</evidence>
<evidence type="ECO:0000256" key="7">
    <source>
        <dbReference type="PIRSR" id="PIRSR618044-1"/>
    </source>
</evidence>
<gene>
    <name evidence="12" type="ORF">AUL39_04850</name>
</gene>
<feature type="chain" id="PRO_5007149194" description="Peptidase S11 D-alanyl-D-alanine carboxypeptidase A N-terminal domain-containing protein" evidence="10">
    <location>
        <begin position="23"/>
        <end position="376"/>
    </location>
</feature>
<dbReference type="InterPro" id="IPR018044">
    <property type="entry name" value="Peptidase_S11"/>
</dbReference>
<dbReference type="Gene3D" id="3.40.710.10">
    <property type="entry name" value="DD-peptidase/beta-lactamase superfamily"/>
    <property type="match status" value="1"/>
</dbReference>
<evidence type="ECO:0000256" key="8">
    <source>
        <dbReference type="PIRSR" id="PIRSR618044-2"/>
    </source>
</evidence>
<comment type="similarity">
    <text evidence="1 9">Belongs to the peptidase S11 family.</text>
</comment>
<feature type="active site" description="Acyl-ester intermediate" evidence="7">
    <location>
        <position position="61"/>
    </location>
</feature>
<dbReference type="Pfam" id="PF00768">
    <property type="entry name" value="Peptidase_S11"/>
    <property type="match status" value="1"/>
</dbReference>
<dbReference type="SUPFAM" id="SSF56601">
    <property type="entry name" value="beta-lactamase/transpeptidase-like"/>
    <property type="match status" value="1"/>
</dbReference>
<dbReference type="PRINTS" id="PR00725">
    <property type="entry name" value="DADACBPTASE1"/>
</dbReference>
<dbReference type="PANTHER" id="PTHR21581">
    <property type="entry name" value="D-ALANYL-D-ALANINE CARBOXYPEPTIDASE"/>
    <property type="match status" value="1"/>
</dbReference>
<keyword evidence="6" id="KW-0961">Cell wall biogenesis/degradation</keyword>
<feature type="active site" evidence="7">
    <location>
        <position position="117"/>
    </location>
</feature>
<keyword evidence="3" id="KW-0378">Hydrolase</keyword>
<organism evidence="12 13">
    <name type="scientific">Tractidigestivibacter scatoligenes</name>
    <name type="common">Olsenella scatoligenes</name>
    <dbReference type="NCBI Taxonomy" id="1299998"/>
    <lineage>
        <taxon>Bacteria</taxon>
        <taxon>Bacillati</taxon>
        <taxon>Actinomycetota</taxon>
        <taxon>Coriobacteriia</taxon>
        <taxon>Coriobacteriales</taxon>
        <taxon>Atopobiaceae</taxon>
        <taxon>Tractidigestivibacter</taxon>
    </lineage>
</organism>
<dbReference type="InterPro" id="IPR012338">
    <property type="entry name" value="Beta-lactam/transpept-like"/>
</dbReference>
<dbReference type="GO" id="GO:0071555">
    <property type="term" value="P:cell wall organization"/>
    <property type="evidence" value="ECO:0007669"/>
    <property type="project" value="UniProtKB-KW"/>
</dbReference>
<dbReference type="STRING" id="1299998.AUL39_04850"/>
<evidence type="ECO:0000256" key="1">
    <source>
        <dbReference type="ARBA" id="ARBA00007164"/>
    </source>
</evidence>
<keyword evidence="4" id="KW-0133">Cell shape</keyword>
<keyword evidence="13" id="KW-1185">Reference proteome</keyword>
<evidence type="ECO:0000313" key="12">
    <source>
        <dbReference type="EMBL" id="KUH58736.1"/>
    </source>
</evidence>
<keyword evidence="5" id="KW-0573">Peptidoglycan synthesis</keyword>
<dbReference type="EMBL" id="LOJF01000009">
    <property type="protein sequence ID" value="KUH58736.1"/>
    <property type="molecule type" value="Genomic_DNA"/>
</dbReference>
<dbReference type="OrthoDB" id="3530815at2"/>
<evidence type="ECO:0000259" key="11">
    <source>
        <dbReference type="Pfam" id="PF00768"/>
    </source>
</evidence>
<dbReference type="GO" id="GO:0008360">
    <property type="term" value="P:regulation of cell shape"/>
    <property type="evidence" value="ECO:0007669"/>
    <property type="project" value="UniProtKB-KW"/>
</dbReference>
<feature type="signal peptide" evidence="10">
    <location>
        <begin position="1"/>
        <end position="22"/>
    </location>
</feature>
<dbReference type="GO" id="GO:0009002">
    <property type="term" value="F:serine-type D-Ala-D-Ala carboxypeptidase activity"/>
    <property type="evidence" value="ECO:0007669"/>
    <property type="project" value="InterPro"/>
</dbReference>
<dbReference type="GO" id="GO:0009252">
    <property type="term" value="P:peptidoglycan biosynthetic process"/>
    <property type="evidence" value="ECO:0007669"/>
    <property type="project" value="UniProtKB-KW"/>
</dbReference>
<evidence type="ECO:0000256" key="2">
    <source>
        <dbReference type="ARBA" id="ARBA00022729"/>
    </source>
</evidence>
<proteinExistence type="inferred from homology"/>
<accession>A0A117J4E3</accession>
<reference evidence="12 13" key="1">
    <citation type="submission" date="2015-12" db="EMBL/GenBank/DDBJ databases">
        <title>Draft Genome Sequence of Olsenella scatoligenes SK9K4T; a Producer of 3-Methylindole- (skatole) and 4-Methylphenol- (p-cresol) Isolated from Pig Feces.</title>
        <authorList>
            <person name="Li X."/>
            <person name="Borg B."/>
            <person name="Canibe N."/>
        </authorList>
    </citation>
    <scope>NUCLEOTIDE SEQUENCE [LARGE SCALE GENOMIC DNA]</scope>
    <source>
        <strain evidence="12 13">SK9K4</strain>
    </source>
</reference>
<dbReference type="Proteomes" id="UP000054078">
    <property type="component" value="Unassembled WGS sequence"/>
</dbReference>
<feature type="domain" description="Peptidase S11 D-alanyl-D-alanine carboxypeptidase A N-terminal" evidence="11">
    <location>
        <begin position="35"/>
        <end position="253"/>
    </location>
</feature>
<name>A0A117J4E3_TRASO</name>
<evidence type="ECO:0000256" key="4">
    <source>
        <dbReference type="ARBA" id="ARBA00022960"/>
    </source>
</evidence>
<feature type="binding site" evidence="8">
    <location>
        <position position="223"/>
    </location>
    <ligand>
        <name>substrate</name>
    </ligand>
</feature>
<comment type="caution">
    <text evidence="12">The sequence shown here is derived from an EMBL/GenBank/DDBJ whole genome shotgun (WGS) entry which is preliminary data.</text>
</comment>
<evidence type="ECO:0000256" key="3">
    <source>
        <dbReference type="ARBA" id="ARBA00022801"/>
    </source>
</evidence>
<dbReference type="GO" id="GO:0006508">
    <property type="term" value="P:proteolysis"/>
    <property type="evidence" value="ECO:0007669"/>
    <property type="project" value="InterPro"/>
</dbReference>
<protein>
    <recommendedName>
        <fullName evidence="11">Peptidase S11 D-alanyl-D-alanine carboxypeptidase A N-terminal domain-containing protein</fullName>
    </recommendedName>
</protein>
<dbReference type="AlphaFoldDB" id="A0A117J4E3"/>
<dbReference type="PANTHER" id="PTHR21581:SF6">
    <property type="entry name" value="TRAFFICKING PROTEIN PARTICLE COMPLEX SUBUNIT 12"/>
    <property type="match status" value="1"/>
</dbReference>
<evidence type="ECO:0000256" key="6">
    <source>
        <dbReference type="ARBA" id="ARBA00023316"/>
    </source>
</evidence>
<evidence type="ECO:0000256" key="9">
    <source>
        <dbReference type="RuleBase" id="RU004016"/>
    </source>
</evidence>
<evidence type="ECO:0000256" key="5">
    <source>
        <dbReference type="ARBA" id="ARBA00022984"/>
    </source>
</evidence>
<evidence type="ECO:0000313" key="13">
    <source>
        <dbReference type="Proteomes" id="UP000054078"/>
    </source>
</evidence>
<sequence>MPIAAALLVVALVFALPRVAHADDVSLADPVLSEAQCAIVEDSAGNVLYSKNADTQMPMASITKVMTAMVALDSGMDLDTPCQIHATDLGADSQTAGFVEGDTPTLRQLLRVMLIYSANDAAENIALNVAGSEDAFVELMNEKAQELGMTNTHFMNPHGLDEDGHYSTVSDLALMGRIALSEYPFIAGTVHTRSVTVSVAGAQKTFYSTDELLGTYKGIRGIKTGYVAGSAAFLGACQRNGVELFTCVLGAQTSSGRFTDTVSLLNWAYSNFKQTFVAKSSWVVGARPYACNFAMTCLVTPTDDETAVTWPQGGSLSFSTTMLQRNMVVDDGQLVGSTAWSQDGRSAGSVHYTARLILDNIPRVNVFTLPLYGYAA</sequence>